<proteinExistence type="predicted"/>
<protein>
    <submittedName>
        <fullName evidence="2">Uncharacterized protein</fullName>
    </submittedName>
</protein>
<gene>
    <name evidence="2" type="ORF">FYJ52_00300</name>
</gene>
<dbReference type="EMBL" id="VUMO01000001">
    <property type="protein sequence ID" value="MSS18863.1"/>
    <property type="molecule type" value="Genomic_DNA"/>
</dbReference>
<evidence type="ECO:0000313" key="2">
    <source>
        <dbReference type="EMBL" id="MSS18863.1"/>
    </source>
</evidence>
<feature type="coiled-coil region" evidence="1">
    <location>
        <begin position="17"/>
        <end position="44"/>
    </location>
</feature>
<dbReference type="AlphaFoldDB" id="A0A7X2T9J6"/>
<sequence>MKELKETIADMTSTDYRRRMAAEYNQLKIRVEKLENMLDDLDAGTLPFTPRCPRSLLYCQYRAMLKYLNALELRAAVEGIML</sequence>
<name>A0A7X2T9J6_9FIRM</name>
<evidence type="ECO:0000256" key="1">
    <source>
        <dbReference type="SAM" id="Coils"/>
    </source>
</evidence>
<comment type="caution">
    <text evidence="2">The sequence shown here is derived from an EMBL/GenBank/DDBJ whole genome shotgun (WGS) entry which is preliminary data.</text>
</comment>
<dbReference type="Proteomes" id="UP000461754">
    <property type="component" value="Unassembled WGS sequence"/>
</dbReference>
<dbReference type="Pfam" id="PF21825">
    <property type="entry name" value="crAss001_48"/>
    <property type="match status" value="1"/>
</dbReference>
<keyword evidence="3" id="KW-1185">Reference proteome</keyword>
<dbReference type="RefSeq" id="WP_154575273.1">
    <property type="nucleotide sequence ID" value="NZ_VUMO01000001.1"/>
</dbReference>
<accession>A0A7X2T9J6</accession>
<evidence type="ECO:0000313" key="3">
    <source>
        <dbReference type="Proteomes" id="UP000461754"/>
    </source>
</evidence>
<dbReference type="InterPro" id="IPR054052">
    <property type="entry name" value="Y16Q-like"/>
</dbReference>
<organism evidence="2 3">
    <name type="scientific">Pseudoramibacter porci</name>
    <dbReference type="NCBI Taxonomy" id="2606631"/>
    <lineage>
        <taxon>Bacteria</taxon>
        <taxon>Bacillati</taxon>
        <taxon>Bacillota</taxon>
        <taxon>Clostridia</taxon>
        <taxon>Eubacteriales</taxon>
        <taxon>Eubacteriaceae</taxon>
        <taxon>Pseudoramibacter</taxon>
    </lineage>
</organism>
<keyword evidence="1" id="KW-0175">Coiled coil</keyword>
<reference evidence="2 3" key="1">
    <citation type="submission" date="2019-08" db="EMBL/GenBank/DDBJ databases">
        <title>In-depth cultivation of the pig gut microbiome towards novel bacterial diversity and tailored functional studies.</title>
        <authorList>
            <person name="Wylensek D."/>
            <person name="Hitch T.C.A."/>
            <person name="Clavel T."/>
        </authorList>
    </citation>
    <scope>NUCLEOTIDE SEQUENCE [LARGE SCALE GENOMIC DNA]</scope>
    <source>
        <strain evidence="2 3">RF-744-FAT-4</strain>
    </source>
</reference>